<sequence>MLPNFNQVNSVVRSRHAATQSSSAFLLLKEFPLLMGRGMPRPYSPAPHSLTQPIQGYYIINLLHEPLRNLEKEEKTDLTKEESQPITNWTVQKKPLHRKKHLSIPSDKAIHW</sequence>
<reference evidence="1" key="1">
    <citation type="journal article" date="2012" name="PLoS ONE">
        <title>Gene sets for utilization of primary and secondary nutrition supplies in the distal gut of endangered iberian lynx.</title>
        <authorList>
            <person name="Alcaide M."/>
            <person name="Messina E."/>
            <person name="Richter M."/>
            <person name="Bargiela R."/>
            <person name="Peplies J."/>
            <person name="Huws S.A."/>
            <person name="Newbold C.J."/>
            <person name="Golyshin P.N."/>
            <person name="Simon M.A."/>
            <person name="Lopez G."/>
            <person name="Yakimov M.M."/>
            <person name="Ferrer M."/>
        </authorList>
    </citation>
    <scope>NUCLEOTIDE SEQUENCE</scope>
</reference>
<gene>
    <name evidence="1" type="ORF">EVA_16868</name>
</gene>
<dbReference type="EMBL" id="AMCI01006040">
    <property type="protein sequence ID" value="EJW95029.1"/>
    <property type="molecule type" value="Genomic_DNA"/>
</dbReference>
<evidence type="ECO:0000313" key="1">
    <source>
        <dbReference type="EMBL" id="EJW95029.1"/>
    </source>
</evidence>
<proteinExistence type="predicted"/>
<organism evidence="1">
    <name type="scientific">gut metagenome</name>
    <dbReference type="NCBI Taxonomy" id="749906"/>
    <lineage>
        <taxon>unclassified sequences</taxon>
        <taxon>metagenomes</taxon>
        <taxon>organismal metagenomes</taxon>
    </lineage>
</organism>
<accession>J9G6E4</accession>
<dbReference type="AlphaFoldDB" id="J9G6E4"/>
<comment type="caution">
    <text evidence="1">The sequence shown here is derived from an EMBL/GenBank/DDBJ whole genome shotgun (WGS) entry which is preliminary data.</text>
</comment>
<name>J9G6E4_9ZZZZ</name>
<protein>
    <submittedName>
        <fullName evidence="1">Uncharacterized protein</fullName>
    </submittedName>
</protein>